<evidence type="ECO:0000259" key="1">
    <source>
        <dbReference type="Pfam" id="PF12572"/>
    </source>
</evidence>
<sequence>MEAHVSKYIKSKAWQKNTNDNNEHDNPSVHAFDHEKDFLGGHKIDHCQCDKLVKQALDLRSKFLHRKKSSFL</sequence>
<proteinExistence type="predicted"/>
<dbReference type="Pfam" id="PF12572">
    <property type="entry name" value="DUF3752"/>
    <property type="match status" value="1"/>
</dbReference>
<protein>
    <recommendedName>
        <fullName evidence="1">DUF3752 domain-containing protein</fullName>
    </recommendedName>
</protein>
<dbReference type="InterPro" id="IPR022226">
    <property type="entry name" value="DUF3752"/>
</dbReference>
<dbReference type="EMBL" id="JAAAUY010000426">
    <property type="protein sequence ID" value="KAF9330051.1"/>
    <property type="molecule type" value="Genomic_DNA"/>
</dbReference>
<name>A0A9P5VL02_9FUNG</name>
<dbReference type="Proteomes" id="UP000696485">
    <property type="component" value="Unassembled WGS sequence"/>
</dbReference>
<gene>
    <name evidence="2" type="ORF">BG006_006958</name>
</gene>
<evidence type="ECO:0000313" key="3">
    <source>
        <dbReference type="Proteomes" id="UP000696485"/>
    </source>
</evidence>
<dbReference type="AlphaFoldDB" id="A0A9P5VL02"/>
<reference evidence="2" key="1">
    <citation type="journal article" date="2020" name="Fungal Divers.">
        <title>Resolving the Mortierellaceae phylogeny through synthesis of multi-gene phylogenetics and phylogenomics.</title>
        <authorList>
            <person name="Vandepol N."/>
            <person name="Liber J."/>
            <person name="Desiro A."/>
            <person name="Na H."/>
            <person name="Kennedy M."/>
            <person name="Barry K."/>
            <person name="Grigoriev I.V."/>
            <person name="Miller A.N."/>
            <person name="O'Donnell K."/>
            <person name="Stajich J.E."/>
            <person name="Bonito G."/>
        </authorList>
    </citation>
    <scope>NUCLEOTIDE SEQUENCE</scope>
    <source>
        <strain evidence="2">NVP1</strain>
    </source>
</reference>
<accession>A0A9P5VL02</accession>
<evidence type="ECO:0000313" key="2">
    <source>
        <dbReference type="EMBL" id="KAF9330051.1"/>
    </source>
</evidence>
<organism evidence="2 3">
    <name type="scientific">Podila minutissima</name>
    <dbReference type="NCBI Taxonomy" id="64525"/>
    <lineage>
        <taxon>Eukaryota</taxon>
        <taxon>Fungi</taxon>
        <taxon>Fungi incertae sedis</taxon>
        <taxon>Mucoromycota</taxon>
        <taxon>Mortierellomycotina</taxon>
        <taxon>Mortierellomycetes</taxon>
        <taxon>Mortierellales</taxon>
        <taxon>Mortierellaceae</taxon>
        <taxon>Podila</taxon>
    </lineage>
</organism>
<keyword evidence="3" id="KW-1185">Reference proteome</keyword>
<feature type="domain" description="DUF3752" evidence="1">
    <location>
        <begin position="13"/>
        <end position="63"/>
    </location>
</feature>
<comment type="caution">
    <text evidence="2">The sequence shown here is derived from an EMBL/GenBank/DDBJ whole genome shotgun (WGS) entry which is preliminary data.</text>
</comment>